<dbReference type="GO" id="GO:0005829">
    <property type="term" value="C:cytosol"/>
    <property type="evidence" value="ECO:0007669"/>
    <property type="project" value="TreeGrafter"/>
</dbReference>
<dbReference type="InterPro" id="IPR045076">
    <property type="entry name" value="MutS"/>
</dbReference>
<evidence type="ECO:0000256" key="4">
    <source>
        <dbReference type="ARBA" id="ARBA00022763"/>
    </source>
</evidence>
<keyword evidence="5 9" id="KW-0067">ATP-binding</keyword>
<dbReference type="InterPro" id="IPR017261">
    <property type="entry name" value="DNA_mismatch_repair_MutS/MSH"/>
</dbReference>
<dbReference type="InterPro" id="IPR036678">
    <property type="entry name" value="MutS_con_dom_sf"/>
</dbReference>
<dbReference type="NCBIfam" id="TIGR01070">
    <property type="entry name" value="mutS1"/>
    <property type="match status" value="1"/>
</dbReference>
<keyword evidence="4 9" id="KW-0227">DNA damage</keyword>
<dbReference type="FunFam" id="3.40.1170.10:FF:000001">
    <property type="entry name" value="DNA mismatch repair protein MutS"/>
    <property type="match status" value="1"/>
</dbReference>
<dbReference type="FunFam" id="1.10.1420.10:FF:000001">
    <property type="entry name" value="DNA mismatch repair protein MutS"/>
    <property type="match status" value="1"/>
</dbReference>
<dbReference type="Pfam" id="PF05188">
    <property type="entry name" value="MutS_II"/>
    <property type="match status" value="1"/>
</dbReference>
<dbReference type="InterPro" id="IPR007861">
    <property type="entry name" value="DNA_mismatch_repair_MutS_clamp"/>
</dbReference>
<feature type="domain" description="DNA mismatch repair proteins mutS family" evidence="11">
    <location>
        <begin position="693"/>
        <end position="709"/>
    </location>
</feature>
<dbReference type="GO" id="GO:0003684">
    <property type="term" value="F:damaged DNA binding"/>
    <property type="evidence" value="ECO:0007669"/>
    <property type="project" value="UniProtKB-UniRule"/>
</dbReference>
<dbReference type="Pfam" id="PF01624">
    <property type="entry name" value="MutS_I"/>
    <property type="match status" value="1"/>
</dbReference>
<dbReference type="Gene3D" id="3.40.50.300">
    <property type="entry name" value="P-loop containing nucleotide triphosphate hydrolases"/>
    <property type="match status" value="1"/>
</dbReference>
<protein>
    <recommendedName>
        <fullName evidence="2 9">DNA mismatch repair protein MutS</fullName>
    </recommendedName>
</protein>
<evidence type="ECO:0000256" key="5">
    <source>
        <dbReference type="ARBA" id="ARBA00022840"/>
    </source>
</evidence>
<keyword evidence="13" id="KW-1185">Reference proteome</keyword>
<dbReference type="PANTHER" id="PTHR11361:SF34">
    <property type="entry name" value="DNA MISMATCH REPAIR PROTEIN MSH1, MITOCHONDRIAL"/>
    <property type="match status" value="1"/>
</dbReference>
<evidence type="ECO:0000259" key="11">
    <source>
        <dbReference type="PROSITE" id="PS00486"/>
    </source>
</evidence>
<dbReference type="Proteomes" id="UP000275925">
    <property type="component" value="Unassembled WGS sequence"/>
</dbReference>
<accession>A0A388TIN3</accession>
<dbReference type="SUPFAM" id="SSF48334">
    <property type="entry name" value="DNA repair protein MutS, domain III"/>
    <property type="match status" value="1"/>
</dbReference>
<dbReference type="Pfam" id="PF05192">
    <property type="entry name" value="MutS_III"/>
    <property type="match status" value="1"/>
</dbReference>
<dbReference type="EMBL" id="BGZO01000039">
    <property type="protein sequence ID" value="GBR76669.1"/>
    <property type="molecule type" value="Genomic_DNA"/>
</dbReference>
<dbReference type="FunFam" id="3.40.50.300:FF:000870">
    <property type="entry name" value="MutS protein homolog 4"/>
    <property type="match status" value="1"/>
</dbReference>
<dbReference type="InterPro" id="IPR007860">
    <property type="entry name" value="DNA_mmatch_repair_MutS_con_dom"/>
</dbReference>
<evidence type="ECO:0000256" key="10">
    <source>
        <dbReference type="RuleBase" id="RU003756"/>
    </source>
</evidence>
<evidence type="ECO:0000256" key="8">
    <source>
        <dbReference type="ARBA" id="ARBA00024647"/>
    </source>
</evidence>
<dbReference type="Gene3D" id="1.10.1420.10">
    <property type="match status" value="2"/>
</dbReference>
<dbReference type="GO" id="GO:0030983">
    <property type="term" value="F:mismatched DNA binding"/>
    <property type="evidence" value="ECO:0007669"/>
    <property type="project" value="InterPro"/>
</dbReference>
<dbReference type="Pfam" id="PF00488">
    <property type="entry name" value="MutS_V"/>
    <property type="match status" value="1"/>
</dbReference>
<evidence type="ECO:0000256" key="7">
    <source>
        <dbReference type="ARBA" id="ARBA00023204"/>
    </source>
</evidence>
<dbReference type="SMART" id="SM00533">
    <property type="entry name" value="MUTSd"/>
    <property type="match status" value="1"/>
</dbReference>
<dbReference type="InterPro" id="IPR000432">
    <property type="entry name" value="DNA_mismatch_repair_MutS_C"/>
</dbReference>
<evidence type="ECO:0000256" key="6">
    <source>
        <dbReference type="ARBA" id="ARBA00023125"/>
    </source>
</evidence>
<dbReference type="InterPro" id="IPR036187">
    <property type="entry name" value="DNA_mismatch_repair_MutS_sf"/>
</dbReference>
<dbReference type="SUPFAM" id="SSF55271">
    <property type="entry name" value="DNA repair protein MutS, domain I"/>
    <property type="match status" value="1"/>
</dbReference>
<dbReference type="Gene3D" id="3.30.420.110">
    <property type="entry name" value="MutS, connector domain"/>
    <property type="match status" value="1"/>
</dbReference>
<dbReference type="HAMAP" id="MF_00096">
    <property type="entry name" value="MutS"/>
    <property type="match status" value="1"/>
</dbReference>
<dbReference type="InterPro" id="IPR007695">
    <property type="entry name" value="DNA_mismatch_repair_MutS-lik_N"/>
</dbReference>
<evidence type="ECO:0000313" key="12">
    <source>
        <dbReference type="EMBL" id="GBR76669.1"/>
    </source>
</evidence>
<evidence type="ECO:0000256" key="9">
    <source>
        <dbReference type="HAMAP-Rule" id="MF_00096"/>
    </source>
</evidence>
<dbReference type="GO" id="GO:0005524">
    <property type="term" value="F:ATP binding"/>
    <property type="evidence" value="ECO:0007669"/>
    <property type="project" value="UniProtKB-UniRule"/>
</dbReference>
<dbReference type="SUPFAM" id="SSF52540">
    <property type="entry name" value="P-loop containing nucleoside triphosphate hydrolases"/>
    <property type="match status" value="1"/>
</dbReference>
<comment type="similarity">
    <text evidence="1 9 10">Belongs to the DNA mismatch repair MutS family.</text>
</comment>
<dbReference type="PIRSF" id="PIRSF037677">
    <property type="entry name" value="DNA_mis_repair_Msh6"/>
    <property type="match status" value="1"/>
</dbReference>
<dbReference type="SMART" id="SM00534">
    <property type="entry name" value="MUTSac"/>
    <property type="match status" value="1"/>
</dbReference>
<dbReference type="InterPro" id="IPR007696">
    <property type="entry name" value="DNA_mismatch_repair_MutS_core"/>
</dbReference>
<dbReference type="GO" id="GO:0006298">
    <property type="term" value="P:mismatch repair"/>
    <property type="evidence" value="ECO:0007669"/>
    <property type="project" value="UniProtKB-UniRule"/>
</dbReference>
<dbReference type="NCBIfam" id="NF003810">
    <property type="entry name" value="PRK05399.1"/>
    <property type="match status" value="1"/>
</dbReference>
<proteinExistence type="inferred from homology"/>
<evidence type="ECO:0000256" key="3">
    <source>
        <dbReference type="ARBA" id="ARBA00022741"/>
    </source>
</evidence>
<keyword evidence="3 9" id="KW-0547">Nucleotide-binding</keyword>
<dbReference type="SUPFAM" id="SSF53150">
    <property type="entry name" value="DNA repair protein MutS, domain II"/>
    <property type="match status" value="1"/>
</dbReference>
<name>A0A388TIN3_9BACT</name>
<dbReference type="PANTHER" id="PTHR11361">
    <property type="entry name" value="DNA MISMATCH REPAIR PROTEIN MUTS FAMILY MEMBER"/>
    <property type="match status" value="1"/>
</dbReference>
<dbReference type="InterPro" id="IPR016151">
    <property type="entry name" value="DNA_mismatch_repair_MutS_N"/>
</dbReference>
<comment type="caution">
    <text evidence="12">The sequence shown here is derived from an EMBL/GenBank/DDBJ whole genome shotgun (WGS) entry which is preliminary data.</text>
</comment>
<keyword evidence="7 9" id="KW-0234">DNA repair</keyword>
<feature type="binding site" evidence="9">
    <location>
        <begin position="619"/>
        <end position="626"/>
    </location>
    <ligand>
        <name>ATP</name>
        <dbReference type="ChEBI" id="CHEBI:30616"/>
    </ligand>
</feature>
<dbReference type="Pfam" id="PF05190">
    <property type="entry name" value="MutS_IV"/>
    <property type="match status" value="1"/>
</dbReference>
<evidence type="ECO:0000313" key="13">
    <source>
        <dbReference type="Proteomes" id="UP000275925"/>
    </source>
</evidence>
<dbReference type="CDD" id="cd03284">
    <property type="entry name" value="ABC_MutS1"/>
    <property type="match status" value="1"/>
</dbReference>
<keyword evidence="6 9" id="KW-0238">DNA-binding</keyword>
<sequence>MPRVLDSTTTPMMRQYLDVKAQHEDAVVFFRLGDFYEMFYEDAELAARELELTLTGRGSKEHKMPMCGVPYHAAESYISRLINKGYKVAICEQVEDPALAKGLTKREVIKVITPGTLIDEKLLPGQAANYLAAIVTAHTQEARYGLAFADISTGVFRAAELYCLDNLRTEVLRIDPRELIYTDAQNPLDLEIASTRVETPGLPAARKILAHFAKDTARDFDLENKPLALQAAAAVFNYFKAAQKTELQQLTRLETYLPQNYMHLDSASRKNLELTETIRYGGKNGSLYGLFDQTKTSMGSRLLKEWLCSPLLNKDAIEARYAAVGELLGDLVSRAELAELLKDIYDIERLIGRITNGNANARDLVYLKESLRVIHNLAPILQQFSAPLLQDLNDPSLRGPLQNICTLIDQAIVDDPPLLVSGGHIFRDGYHAELDELRQISQAGKTWIAAQEAKERERTGIKSLKIGYNSVFGYYIEISHANRGLAPKNYIRKQTLTGAERYITPELKEKEEAILNASSRLQKLEHHLFTELRRHIAAHTLPIQQIARKVAVVDALLAFAETAAARHFVRPTILDDDRNSLHIKNGRHPVVEQALGTETFIPNDLYLAPEENRLLLLFGPNMSGKSTYMRQAALLVLLAQAGSFVPAESMEFALVDRLFTRVGAMDDLFSGKSTFMVEMAETANIVRNATKRSLIILDEVGRGTSTYDGMAIAWALSEYICLRIGAKTIFATHYHELAQLAAKYPYIRNFNVSVEESGPDIVFLHKVVPGTAGGSYGIHVARLAGLPAEITNRATEILATLETPQKSHGQLNLF</sequence>
<dbReference type="PROSITE" id="PS00486">
    <property type="entry name" value="DNA_MISMATCH_REPAIR_2"/>
    <property type="match status" value="1"/>
</dbReference>
<dbReference type="InterPro" id="IPR027417">
    <property type="entry name" value="P-loop_NTPase"/>
</dbReference>
<organism evidence="12 13">
    <name type="scientific">Candidatus Termititenax persephonae</name>
    <dbReference type="NCBI Taxonomy" id="2218525"/>
    <lineage>
        <taxon>Bacteria</taxon>
        <taxon>Bacillati</taxon>
        <taxon>Candidatus Margulisiibacteriota</taxon>
        <taxon>Candidatus Termititenacia</taxon>
        <taxon>Candidatus Termititenacales</taxon>
        <taxon>Candidatus Termititenacaceae</taxon>
        <taxon>Candidatus Termititenax</taxon>
    </lineage>
</organism>
<evidence type="ECO:0000256" key="1">
    <source>
        <dbReference type="ARBA" id="ARBA00006271"/>
    </source>
</evidence>
<dbReference type="AlphaFoldDB" id="A0A388TIN3"/>
<dbReference type="Gene3D" id="3.40.1170.10">
    <property type="entry name" value="DNA repair protein MutS, domain I"/>
    <property type="match status" value="1"/>
</dbReference>
<evidence type="ECO:0000256" key="2">
    <source>
        <dbReference type="ARBA" id="ARBA00021982"/>
    </source>
</evidence>
<comment type="function">
    <text evidence="8 9">This protein is involved in the repair of mismatches in DNA. It is possible that it carries out the mismatch recognition step. This protein has a weak ATPase activity.</text>
</comment>
<dbReference type="InterPro" id="IPR005748">
    <property type="entry name" value="DNA_mismatch_repair_MutS"/>
</dbReference>
<dbReference type="GO" id="GO:0140664">
    <property type="term" value="F:ATP-dependent DNA damage sensor activity"/>
    <property type="evidence" value="ECO:0007669"/>
    <property type="project" value="InterPro"/>
</dbReference>
<gene>
    <name evidence="9 12" type="primary">mutS</name>
    <name evidence="12" type="ORF">NO2_1182</name>
</gene>
<reference evidence="12 13" key="1">
    <citation type="journal article" date="2019" name="ISME J.">
        <title>Genome analyses of uncultured TG2/ZB3 bacteria in 'Margulisbacteria' specifically attached to ectosymbiotic spirochetes of protists in the termite gut.</title>
        <authorList>
            <person name="Utami Y.D."/>
            <person name="Kuwahara H."/>
            <person name="Igai K."/>
            <person name="Murakami T."/>
            <person name="Sugaya K."/>
            <person name="Morikawa T."/>
            <person name="Nagura Y."/>
            <person name="Yuki M."/>
            <person name="Deevong P."/>
            <person name="Inoue T."/>
            <person name="Kihara K."/>
            <person name="Lo N."/>
            <person name="Yamada A."/>
            <person name="Ohkuma M."/>
            <person name="Hongoh Y."/>
        </authorList>
    </citation>
    <scope>NUCLEOTIDE SEQUENCE [LARGE SCALE GENOMIC DNA]</scope>
    <source>
        <strain evidence="12">NkOx7-02</strain>
    </source>
</reference>